<dbReference type="Pfam" id="PF01590">
    <property type="entry name" value="GAF"/>
    <property type="match status" value="1"/>
</dbReference>
<dbReference type="Gene3D" id="3.40.50.2300">
    <property type="match status" value="1"/>
</dbReference>
<keyword evidence="4" id="KW-0808">Transferase</keyword>
<dbReference type="InterPro" id="IPR011006">
    <property type="entry name" value="CheY-like_superfamily"/>
</dbReference>
<proteinExistence type="predicted"/>
<evidence type="ECO:0000256" key="1">
    <source>
        <dbReference type="ARBA" id="ARBA00000085"/>
    </source>
</evidence>
<dbReference type="EC" id="2.7.13.3" evidence="2"/>
<dbReference type="GO" id="GO:0000155">
    <property type="term" value="F:phosphorelay sensor kinase activity"/>
    <property type="evidence" value="ECO:0007669"/>
    <property type="project" value="InterPro"/>
</dbReference>
<accession>A0A2V4IFE3</accession>
<dbReference type="SUPFAM" id="SSF52172">
    <property type="entry name" value="CheY-like"/>
    <property type="match status" value="1"/>
</dbReference>
<dbReference type="InterPro" id="IPR003594">
    <property type="entry name" value="HATPase_dom"/>
</dbReference>
<sequence length="727" mass="79818">MRSLQTSLIDDTSTPLSFLLNGGEIGRLLQTMNWQDSPLGTPHGWSPHLQAAMATLLPAQTQVVLFWGPDYVALYNDAYAPTIGNKHPQALGRPARENWAELWDDLEPLLRGVRDTGQTFSAKDRAFYIERRGHGETVYFDVSYSAVREADASVGGVLCLVTETTDRVRFHQRQAFLLELSRTLPGLGDAARIESYAVQRLAQELGAARVCFGEDKGDGVGFKVSHDWTEGVTSLVGTHSYLTFSTDLYEQLSDGRTVQHSYEQPEPCLAGISTTLHAPVLRGGRLEALLAVHFSDARGCFEEDCQLVEETAKQVWAAILHARAEQALHLLNQSLEERVATALAQRESVMMQLHEAHKMEMIGQLTGGIAHDLNNMLTPIIGSFELLRRHPQTDRAPRLIDGGLQAAERARNLVARLLSFARRQTLKPQPVSLAALVEDMHELMARSLGPTIAVHVNINPSLPCVVVDPHQLELALLNLAVNARDAIGGAGQLQIIAGDDTHCLAPPEDLAGKRLVWIQVRDNGCGMDDEQLRRCIEPFFSTKEVGKGTGLGLPMVQGLAVQSGGGFEIHSIPGQGTQATLWLPASDALPTHRDIEPCDGPVAERPSRILLVDDEEIVRHATALQLRDLGYEVTEAPSAVAALRLVEKGWLPDVLVTDHVMPEMTGVRFAQQMRQHHSELPVLIITGYANLTPRQLSGFEVLRKPYRRAELAQSVARLLAGASLSRR</sequence>
<comment type="catalytic activity">
    <reaction evidence="1">
        <text>ATP + protein L-histidine = ADP + protein N-phospho-L-histidine.</text>
        <dbReference type="EC" id="2.7.13.3"/>
    </reaction>
</comment>
<evidence type="ECO:0000256" key="5">
    <source>
        <dbReference type="ARBA" id="ARBA00022777"/>
    </source>
</evidence>
<dbReference type="Pfam" id="PF08448">
    <property type="entry name" value="PAS_4"/>
    <property type="match status" value="1"/>
</dbReference>
<dbReference type="InterPro" id="IPR029016">
    <property type="entry name" value="GAF-like_dom_sf"/>
</dbReference>
<evidence type="ECO:0000313" key="7">
    <source>
        <dbReference type="Proteomes" id="UP000594430"/>
    </source>
</evidence>
<dbReference type="RefSeq" id="WP_110607214.1">
    <property type="nucleotide sequence ID" value="NZ_BQHM01000012.1"/>
</dbReference>
<dbReference type="Gene3D" id="1.10.287.130">
    <property type="match status" value="1"/>
</dbReference>
<dbReference type="Gene3D" id="3.30.450.40">
    <property type="match status" value="1"/>
</dbReference>
<dbReference type="Pfam" id="PF02518">
    <property type="entry name" value="HATPase_c"/>
    <property type="match status" value="1"/>
</dbReference>
<evidence type="ECO:0000256" key="4">
    <source>
        <dbReference type="ARBA" id="ARBA00022679"/>
    </source>
</evidence>
<evidence type="ECO:0000256" key="3">
    <source>
        <dbReference type="ARBA" id="ARBA00022553"/>
    </source>
</evidence>
<dbReference type="SUPFAM" id="SSF55874">
    <property type="entry name" value="ATPase domain of HSP90 chaperone/DNA topoisomerase II/histidine kinase"/>
    <property type="match status" value="1"/>
</dbReference>
<dbReference type="InterPro" id="IPR036890">
    <property type="entry name" value="HATPase_C_sf"/>
</dbReference>
<dbReference type="Proteomes" id="UP000594430">
    <property type="component" value="Chromosome"/>
</dbReference>
<dbReference type="SMART" id="SM00448">
    <property type="entry name" value="REC"/>
    <property type="match status" value="1"/>
</dbReference>
<dbReference type="SMART" id="SM00065">
    <property type="entry name" value="GAF"/>
    <property type="match status" value="1"/>
</dbReference>
<dbReference type="CDD" id="cd00082">
    <property type="entry name" value="HisKA"/>
    <property type="match status" value="1"/>
</dbReference>
<protein>
    <recommendedName>
        <fullName evidence="2">histidine kinase</fullName>
        <ecNumber evidence="2">2.7.13.3</ecNumber>
    </recommendedName>
</protein>
<reference evidence="6 7" key="1">
    <citation type="submission" date="2020-11" db="EMBL/GenBank/DDBJ databases">
        <title>Pseudomonas fulva producing VIM-24.</title>
        <authorList>
            <person name="Liu S."/>
        </authorList>
    </citation>
    <scope>NUCLEOTIDE SEQUENCE [LARGE SCALE GENOMIC DNA]</scope>
    <source>
        <strain evidence="6 7">ZDHY414</strain>
    </source>
</reference>
<dbReference type="SMART" id="SM00387">
    <property type="entry name" value="HATPase_c"/>
    <property type="match status" value="1"/>
</dbReference>
<organism evidence="6 7">
    <name type="scientific">Pseudomonas fulva</name>
    <dbReference type="NCBI Taxonomy" id="47880"/>
    <lineage>
        <taxon>Bacteria</taxon>
        <taxon>Pseudomonadati</taxon>
        <taxon>Pseudomonadota</taxon>
        <taxon>Gammaproteobacteria</taxon>
        <taxon>Pseudomonadales</taxon>
        <taxon>Pseudomonadaceae</taxon>
        <taxon>Pseudomonas</taxon>
    </lineage>
</organism>
<dbReference type="Pfam" id="PF00512">
    <property type="entry name" value="HisKA"/>
    <property type="match status" value="1"/>
</dbReference>
<keyword evidence="3" id="KW-0597">Phosphoprotein</keyword>
<dbReference type="InterPro" id="IPR005467">
    <property type="entry name" value="His_kinase_dom"/>
</dbReference>
<dbReference type="PROSITE" id="PS50109">
    <property type="entry name" value="HIS_KIN"/>
    <property type="match status" value="1"/>
</dbReference>
<evidence type="ECO:0000256" key="2">
    <source>
        <dbReference type="ARBA" id="ARBA00012438"/>
    </source>
</evidence>
<dbReference type="Gene3D" id="3.30.565.10">
    <property type="entry name" value="Histidine kinase-like ATPase, C-terminal domain"/>
    <property type="match status" value="1"/>
</dbReference>
<dbReference type="InterPro" id="IPR036097">
    <property type="entry name" value="HisK_dim/P_sf"/>
</dbReference>
<dbReference type="PROSITE" id="PS50110">
    <property type="entry name" value="RESPONSE_REGULATORY"/>
    <property type="match status" value="1"/>
</dbReference>
<dbReference type="SUPFAM" id="SSF55781">
    <property type="entry name" value="GAF domain-like"/>
    <property type="match status" value="1"/>
</dbReference>
<evidence type="ECO:0000313" key="6">
    <source>
        <dbReference type="EMBL" id="QPH47209.1"/>
    </source>
</evidence>
<dbReference type="Gene3D" id="3.30.450.20">
    <property type="entry name" value="PAS domain"/>
    <property type="match status" value="1"/>
</dbReference>
<dbReference type="AlphaFoldDB" id="A0A2V4IFE3"/>
<dbReference type="PANTHER" id="PTHR43065">
    <property type="entry name" value="SENSOR HISTIDINE KINASE"/>
    <property type="match status" value="1"/>
</dbReference>
<gene>
    <name evidence="6" type="ORF">IZU98_12300</name>
</gene>
<dbReference type="InterPro" id="IPR035965">
    <property type="entry name" value="PAS-like_dom_sf"/>
</dbReference>
<dbReference type="SMART" id="SM00388">
    <property type="entry name" value="HisKA"/>
    <property type="match status" value="1"/>
</dbReference>
<name>A0A2V4IFE3_9PSED</name>
<dbReference type="Pfam" id="PF00072">
    <property type="entry name" value="Response_reg"/>
    <property type="match status" value="1"/>
</dbReference>
<dbReference type="InterPro" id="IPR003018">
    <property type="entry name" value="GAF"/>
</dbReference>
<dbReference type="InterPro" id="IPR013656">
    <property type="entry name" value="PAS_4"/>
</dbReference>
<dbReference type="PANTHER" id="PTHR43065:SF42">
    <property type="entry name" value="TWO-COMPONENT SENSOR PPRA"/>
    <property type="match status" value="1"/>
</dbReference>
<dbReference type="EMBL" id="CP064946">
    <property type="protein sequence ID" value="QPH47209.1"/>
    <property type="molecule type" value="Genomic_DNA"/>
</dbReference>
<dbReference type="SUPFAM" id="SSF55785">
    <property type="entry name" value="PYP-like sensor domain (PAS domain)"/>
    <property type="match status" value="1"/>
</dbReference>
<keyword evidence="5" id="KW-0418">Kinase</keyword>
<dbReference type="InterPro" id="IPR003661">
    <property type="entry name" value="HisK_dim/P_dom"/>
</dbReference>
<dbReference type="InterPro" id="IPR004358">
    <property type="entry name" value="Sig_transdc_His_kin-like_C"/>
</dbReference>
<dbReference type="SUPFAM" id="SSF47384">
    <property type="entry name" value="Homodimeric domain of signal transducing histidine kinase"/>
    <property type="match status" value="1"/>
</dbReference>
<dbReference type="InterPro" id="IPR001789">
    <property type="entry name" value="Sig_transdc_resp-reg_receiver"/>
</dbReference>
<dbReference type="PRINTS" id="PR00344">
    <property type="entry name" value="BCTRLSENSOR"/>
</dbReference>